<evidence type="ECO:0000256" key="2">
    <source>
        <dbReference type="SAM" id="Phobius"/>
    </source>
</evidence>
<dbReference type="EMBL" id="PYAX01000008">
    <property type="protein sequence ID" value="PSL53599.1"/>
    <property type="molecule type" value="Genomic_DNA"/>
</dbReference>
<feature type="transmembrane region" description="Helical" evidence="2">
    <location>
        <begin position="69"/>
        <end position="89"/>
    </location>
</feature>
<feature type="transmembrane region" description="Helical" evidence="2">
    <location>
        <begin position="146"/>
        <end position="165"/>
    </location>
</feature>
<gene>
    <name evidence="3" type="ORF">B0I31_10846</name>
</gene>
<name>A0A2P8I552_SACCR</name>
<sequence>MIDQRVGARSWAGPVLSRGRDEGGRGDDSREAERHVFAGVRLILLGVTAVLQASLGFGALLTYPHHPAARVTLAVLVSVTLLCAVWVVRREPLPRVVVVGGVVAVMAASAVATAVLPSYAHFGPAHWSWGQIGWSLLLLLLDRVPALLAAQAAHIVLGVGQWLLAGTPDRAAVGNVGVVVLSVTSLQLGALVMTRFMLRNAAQAVEVAAERERAATRAALAEQWEQDLRAGFAGQLGSTLPLLADLADGVLDPRDDDTRRRCALAATQLRRLFAENDDVPDPLVHEVTACVHVAERRGVAVSLAVSGAPVPVPTDVRRELTGPLVEALSAARERARVSLLRTEGEVRVAVVSDAEVEVGTARGRVEVEGGTYGRHTRMEARWRTS</sequence>
<comment type="caution">
    <text evidence="3">The sequence shown here is derived from an EMBL/GenBank/DDBJ whole genome shotgun (WGS) entry which is preliminary data.</text>
</comment>
<keyword evidence="4" id="KW-1185">Reference proteome</keyword>
<feature type="transmembrane region" description="Helical" evidence="2">
    <location>
        <begin position="171"/>
        <end position="193"/>
    </location>
</feature>
<keyword evidence="2" id="KW-1133">Transmembrane helix</keyword>
<feature type="transmembrane region" description="Helical" evidence="2">
    <location>
        <begin position="96"/>
        <end position="119"/>
    </location>
</feature>
<proteinExistence type="predicted"/>
<accession>A0A2P8I552</accession>
<evidence type="ECO:0000313" key="3">
    <source>
        <dbReference type="EMBL" id="PSL53599.1"/>
    </source>
</evidence>
<evidence type="ECO:0000313" key="4">
    <source>
        <dbReference type="Proteomes" id="UP000241118"/>
    </source>
</evidence>
<dbReference type="Proteomes" id="UP000241118">
    <property type="component" value="Unassembled WGS sequence"/>
</dbReference>
<keyword evidence="2" id="KW-0812">Transmembrane</keyword>
<keyword evidence="2" id="KW-0472">Membrane</keyword>
<feature type="compositionally biased region" description="Basic and acidic residues" evidence="1">
    <location>
        <begin position="18"/>
        <end position="30"/>
    </location>
</feature>
<protein>
    <recommendedName>
        <fullName evidence="5">Signal transduction histidine kinase</fullName>
    </recommendedName>
</protein>
<dbReference type="AlphaFoldDB" id="A0A2P8I552"/>
<evidence type="ECO:0008006" key="5">
    <source>
        <dbReference type="Google" id="ProtNLM"/>
    </source>
</evidence>
<evidence type="ECO:0000256" key="1">
    <source>
        <dbReference type="SAM" id="MobiDB-lite"/>
    </source>
</evidence>
<feature type="region of interest" description="Disordered" evidence="1">
    <location>
        <begin position="1"/>
        <end position="30"/>
    </location>
</feature>
<organism evidence="3 4">
    <name type="scientific">Saccharothrix carnea</name>
    <dbReference type="NCBI Taxonomy" id="1280637"/>
    <lineage>
        <taxon>Bacteria</taxon>
        <taxon>Bacillati</taxon>
        <taxon>Actinomycetota</taxon>
        <taxon>Actinomycetes</taxon>
        <taxon>Pseudonocardiales</taxon>
        <taxon>Pseudonocardiaceae</taxon>
        <taxon>Saccharothrix</taxon>
    </lineage>
</organism>
<reference evidence="3 4" key="1">
    <citation type="submission" date="2018-03" db="EMBL/GenBank/DDBJ databases">
        <title>Genomic Encyclopedia of Type Strains, Phase III (KMG-III): the genomes of soil and plant-associated and newly described type strains.</title>
        <authorList>
            <person name="Whitman W."/>
        </authorList>
    </citation>
    <scope>NUCLEOTIDE SEQUENCE [LARGE SCALE GENOMIC DNA]</scope>
    <source>
        <strain evidence="3 4">CGMCC 4.7097</strain>
    </source>
</reference>
<feature type="transmembrane region" description="Helical" evidence="2">
    <location>
        <begin position="42"/>
        <end position="63"/>
    </location>
</feature>
<dbReference type="RefSeq" id="WP_245950322.1">
    <property type="nucleotide sequence ID" value="NZ_PYAX01000008.1"/>
</dbReference>